<dbReference type="EMBL" id="CM040987">
    <property type="protein sequence ID" value="MCJ8739467.1"/>
    <property type="molecule type" value="Genomic_DNA"/>
</dbReference>
<name>A0ACC5YV45_9TELE</name>
<accession>A0ACC5YV45</accession>
<organism evidence="1 2">
    <name type="scientific">Pangasius djambal</name>
    <dbReference type="NCBI Taxonomy" id="1691987"/>
    <lineage>
        <taxon>Eukaryota</taxon>
        <taxon>Metazoa</taxon>
        <taxon>Chordata</taxon>
        <taxon>Craniata</taxon>
        <taxon>Vertebrata</taxon>
        <taxon>Euteleostomi</taxon>
        <taxon>Actinopterygii</taxon>
        <taxon>Neopterygii</taxon>
        <taxon>Teleostei</taxon>
        <taxon>Ostariophysi</taxon>
        <taxon>Siluriformes</taxon>
        <taxon>Pangasiidae</taxon>
        <taxon>Pangasius</taxon>
    </lineage>
</organism>
<keyword evidence="2" id="KW-1185">Reference proteome</keyword>
<protein>
    <submittedName>
        <fullName evidence="1">Uncharacterized protein</fullName>
    </submittedName>
</protein>
<evidence type="ECO:0000313" key="1">
    <source>
        <dbReference type="EMBL" id="MCJ8739467.1"/>
    </source>
</evidence>
<comment type="caution">
    <text evidence="1">The sequence shown here is derived from an EMBL/GenBank/DDBJ whole genome shotgun (WGS) entry which is preliminary data.</text>
</comment>
<dbReference type="Proteomes" id="UP000830395">
    <property type="component" value="Chromosome 13"/>
</dbReference>
<proteinExistence type="predicted"/>
<sequence length="91" mass="10223">MEHFWLAALFLLWALTSGTKCSTLMGSRSNCRSGILQDRSAFAVLHMPTIVMPMVSHNTHKHNTLSLHKVHVWLKPSFAVGPVPKVPADWF</sequence>
<reference evidence="1" key="1">
    <citation type="submission" date="2020-02" db="EMBL/GenBank/DDBJ databases">
        <title>Genome sequencing of the panga catfish, Pangasius djambal.</title>
        <authorList>
            <person name="Wen M."/>
            <person name="Zahm M."/>
            <person name="Roques C."/>
            <person name="Cabau C."/>
            <person name="Klopp C."/>
            <person name="Donnadieu C."/>
            <person name="Jouanno E."/>
            <person name="Avarre J.-C."/>
            <person name="Campet M."/>
            <person name="Ha T."/>
            <person name="Dugue R."/>
            <person name="Lampietro C."/>
            <person name="Louis A."/>
            <person name="Herpin A."/>
            <person name="Echchiki A."/>
            <person name="Berthelot C."/>
            <person name="Parey E."/>
            <person name="Roest-Crollius H."/>
            <person name="Braasch I."/>
            <person name="Postlethwait J.H."/>
            <person name="Bobe J."/>
            <person name="Montfort J."/>
            <person name="Bouchez O."/>
            <person name="Begum T."/>
            <person name="Schartl M."/>
            <person name="Gustiano R."/>
            <person name="Guiguen Y."/>
        </authorList>
    </citation>
    <scope>NUCLEOTIDE SEQUENCE</scope>
    <source>
        <strain evidence="1">Pdj_M5554</strain>
    </source>
</reference>
<evidence type="ECO:0000313" key="2">
    <source>
        <dbReference type="Proteomes" id="UP000830395"/>
    </source>
</evidence>
<gene>
    <name evidence="1" type="ORF">PDJAM_G00047590</name>
</gene>